<evidence type="ECO:0000313" key="1">
    <source>
        <dbReference type="EMBL" id="KAJ9102575.1"/>
    </source>
</evidence>
<reference evidence="1" key="1">
    <citation type="submission" date="2023-04" db="EMBL/GenBank/DDBJ databases">
        <title>Draft Genome sequencing of Naganishia species isolated from polar environments using Oxford Nanopore Technology.</title>
        <authorList>
            <person name="Leo P."/>
            <person name="Venkateswaran K."/>
        </authorList>
    </citation>
    <scope>NUCLEOTIDE SEQUENCE</scope>
    <source>
        <strain evidence="1">MNA-CCFEE 5423</strain>
    </source>
</reference>
<keyword evidence="2" id="KW-1185">Reference proteome</keyword>
<dbReference type="EMBL" id="JASBWT010000008">
    <property type="protein sequence ID" value="KAJ9102575.1"/>
    <property type="molecule type" value="Genomic_DNA"/>
</dbReference>
<name>A0ACC2VU09_9TREE</name>
<accession>A0ACC2VU09</accession>
<dbReference type="Proteomes" id="UP001227268">
    <property type="component" value="Unassembled WGS sequence"/>
</dbReference>
<sequence length="759" mass="82163">MSQDSEVPPDYTPTRPEVLVSPLPDRLSYLNNDAVEGELYVKGVTETGQGDQNLSMISIRLRLTDKLPSHSPLLLYNTPWHAIYAPSKPGFSEKSRFSPSDGYRFNLPLEGSNLPGCLHLTDRGDGEVQWELEVNIRQGSESRFEDIRSSHEIHLTPYDNGDDNDGLSKQAQGGGSEKSRLGDLQDVTEELVDNEAGMRVRMVLARTSTRSNESLPFGVEISRLEHTPEASNKLKSLRRVKVEWWRRVRTPVLRSTTSNQTAGPSSRLIDAEQQGYLNILHRSGKSCRYSAEKPVRLLFELPPLTNITQMPGHDTCGDITQETPYHNISFFVKVIVGFQGQDQNELEMSRVIEVQRAKWQETAAQDPGQSTDATNDVEISALVSSDLVDEDYPMTDEVRQQAYRLKGVDIVGETGTFRLDGPGAGPSGSVAGAADPELPSFEAAARDGRPPTFMQAIAAEPGNSSATGAQTDEHGGDLPTFTESQSLLARQSNQLSGPGASSVVGSDASCTGLSSRRTPPPTLLTAELATWKEFDGYETFSQPPPAAMESLGASGVMDIDTPDMNELDPAALQDRIQLMESLGLGEGSRVIDTQEDMPPGFDEPSLPALPNAIMPHHQRNRTHQAGHRRGSTDAHAESPPAFPDDTATPSAVAGRAASQERNAPSSQQHLHPPPSFAASEAAEAQGMNARGPLPILAHPAAQAAPSRQGPQAQPPTERVNDGIQTPDLPPSYSNDDTVHHTGHHAEMVSPPLDAPPSYN</sequence>
<comment type="caution">
    <text evidence="1">The sequence shown here is derived from an EMBL/GenBank/DDBJ whole genome shotgun (WGS) entry which is preliminary data.</text>
</comment>
<protein>
    <submittedName>
        <fullName evidence="1">Uncharacterized protein</fullName>
    </submittedName>
</protein>
<evidence type="ECO:0000313" key="2">
    <source>
        <dbReference type="Proteomes" id="UP001227268"/>
    </source>
</evidence>
<organism evidence="1 2">
    <name type="scientific">Naganishia friedmannii</name>
    <dbReference type="NCBI Taxonomy" id="89922"/>
    <lineage>
        <taxon>Eukaryota</taxon>
        <taxon>Fungi</taxon>
        <taxon>Dikarya</taxon>
        <taxon>Basidiomycota</taxon>
        <taxon>Agaricomycotina</taxon>
        <taxon>Tremellomycetes</taxon>
        <taxon>Filobasidiales</taxon>
        <taxon>Filobasidiaceae</taxon>
        <taxon>Naganishia</taxon>
    </lineage>
</organism>
<proteinExistence type="predicted"/>
<gene>
    <name evidence="1" type="ORF">QFC21_002976</name>
</gene>